<dbReference type="EMBL" id="VCAZ01000078">
    <property type="protein sequence ID" value="TSP68532.1"/>
    <property type="molecule type" value="Genomic_DNA"/>
</dbReference>
<comment type="subcellular location">
    <subcellularLocation>
        <location evidence="1">Nucleus</location>
        <location evidence="1">Nucleolus</location>
    </subcellularLocation>
</comment>
<evidence type="ECO:0000256" key="4">
    <source>
        <dbReference type="ARBA" id="ARBA00023242"/>
    </source>
</evidence>
<dbReference type="OrthoDB" id="285729at2759"/>
<gene>
    <name evidence="5" type="ORF">Baya_11017</name>
</gene>
<dbReference type="PANTHER" id="PTHR13243">
    <property type="entry name" value="HSPC111 PROTEIN-RELATED"/>
    <property type="match status" value="1"/>
</dbReference>
<proteinExistence type="inferred from homology"/>
<dbReference type="Pfam" id="PF09420">
    <property type="entry name" value="Nop16"/>
    <property type="match status" value="1"/>
</dbReference>
<evidence type="ECO:0000256" key="3">
    <source>
        <dbReference type="ARBA" id="ARBA00015522"/>
    </source>
</evidence>
<sequence>MGKKAGKRNTFNYNVDRKKLKKKMLKKYKPKIECDQIRKAWDPHKTASRNMRDMGLLFGSKGVLPITSRAKVRSLKVISFLWLFSEMEEAANQPRKDTTTCSTDLIEYVQHMIREHGEDYRAMARDEKNYYQDTPKQIRRKVELYKRCHADEHAAFIASLQPQTAS</sequence>
<accession>A0A556UYP2</accession>
<dbReference type="InterPro" id="IPR019002">
    <property type="entry name" value="Ribosome_biogenesis_Nop16"/>
</dbReference>
<keyword evidence="4" id="KW-0539">Nucleus</keyword>
<dbReference type="AlphaFoldDB" id="A0A556UYP2"/>
<comment type="caution">
    <text evidence="5">The sequence shown here is derived from an EMBL/GenBank/DDBJ whole genome shotgun (WGS) entry which is preliminary data.</text>
</comment>
<evidence type="ECO:0000256" key="2">
    <source>
        <dbReference type="ARBA" id="ARBA00008479"/>
    </source>
</evidence>
<evidence type="ECO:0000313" key="5">
    <source>
        <dbReference type="EMBL" id="TSP68532.1"/>
    </source>
</evidence>
<dbReference type="GO" id="GO:0005730">
    <property type="term" value="C:nucleolus"/>
    <property type="evidence" value="ECO:0007669"/>
    <property type="project" value="UniProtKB-SubCell"/>
</dbReference>
<protein>
    <recommendedName>
        <fullName evidence="3">Nucleolar protein 16</fullName>
    </recommendedName>
</protein>
<evidence type="ECO:0000256" key="1">
    <source>
        <dbReference type="ARBA" id="ARBA00004604"/>
    </source>
</evidence>
<dbReference type="GO" id="GO:0042273">
    <property type="term" value="P:ribosomal large subunit biogenesis"/>
    <property type="evidence" value="ECO:0007669"/>
    <property type="project" value="TreeGrafter"/>
</dbReference>
<evidence type="ECO:0000313" key="6">
    <source>
        <dbReference type="Proteomes" id="UP000319801"/>
    </source>
</evidence>
<organism evidence="5 6">
    <name type="scientific">Bagarius yarrelli</name>
    <name type="common">Goonch</name>
    <name type="synonym">Bagrus yarrelli</name>
    <dbReference type="NCBI Taxonomy" id="175774"/>
    <lineage>
        <taxon>Eukaryota</taxon>
        <taxon>Metazoa</taxon>
        <taxon>Chordata</taxon>
        <taxon>Craniata</taxon>
        <taxon>Vertebrata</taxon>
        <taxon>Euteleostomi</taxon>
        <taxon>Actinopterygii</taxon>
        <taxon>Neopterygii</taxon>
        <taxon>Teleostei</taxon>
        <taxon>Ostariophysi</taxon>
        <taxon>Siluriformes</taxon>
        <taxon>Sisoridae</taxon>
        <taxon>Sisorinae</taxon>
        <taxon>Bagarius</taxon>
    </lineage>
</organism>
<name>A0A556UYP2_BAGYA</name>
<comment type="similarity">
    <text evidence="2">Belongs to the NOP16 family.</text>
</comment>
<keyword evidence="6" id="KW-1185">Reference proteome</keyword>
<dbReference type="Proteomes" id="UP000319801">
    <property type="component" value="Unassembled WGS sequence"/>
</dbReference>
<reference evidence="5 6" key="1">
    <citation type="journal article" date="2019" name="Genome Biol. Evol.">
        <title>Whole-Genome Sequencing of the Giant Devil Catfish, Bagarius yarrelli.</title>
        <authorList>
            <person name="Jiang W."/>
            <person name="Lv Y."/>
            <person name="Cheng L."/>
            <person name="Yang K."/>
            <person name="Chao B."/>
            <person name="Wang X."/>
            <person name="Li Y."/>
            <person name="Pan X."/>
            <person name="You X."/>
            <person name="Zhang Y."/>
            <person name="Yang J."/>
            <person name="Li J."/>
            <person name="Zhang X."/>
            <person name="Liu S."/>
            <person name="Sun C."/>
            <person name="Yang J."/>
            <person name="Shi Q."/>
        </authorList>
    </citation>
    <scope>NUCLEOTIDE SEQUENCE [LARGE SCALE GENOMIC DNA]</scope>
    <source>
        <strain evidence="5">JWS20170419001</strain>
        <tissue evidence="5">Muscle</tissue>
    </source>
</reference>
<dbReference type="PANTHER" id="PTHR13243:SF1">
    <property type="entry name" value="NUCLEOLAR PROTEIN 16"/>
    <property type="match status" value="1"/>
</dbReference>